<dbReference type="InterPro" id="IPR023753">
    <property type="entry name" value="FAD/NAD-binding_dom"/>
</dbReference>
<keyword evidence="2" id="KW-0408">Iron</keyword>
<gene>
    <name evidence="5" type="ORF">A4R35_18045</name>
</gene>
<dbReference type="PANTHER" id="PTHR42783">
    <property type="entry name" value="GLUTAMATE SYNTHASE [NADPH] SMALL CHAIN"/>
    <property type="match status" value="1"/>
</dbReference>
<dbReference type="PROSITE" id="PS00198">
    <property type="entry name" value="4FE4S_FER_1"/>
    <property type="match status" value="1"/>
</dbReference>
<feature type="domain" description="4Fe-4S ferredoxin-type" evidence="4">
    <location>
        <begin position="506"/>
        <end position="535"/>
    </location>
</feature>
<dbReference type="PRINTS" id="PR00419">
    <property type="entry name" value="ADXRDTASE"/>
</dbReference>
<dbReference type="Pfam" id="PF14691">
    <property type="entry name" value="Fer4_20"/>
    <property type="match status" value="1"/>
</dbReference>
<dbReference type="SUPFAM" id="SSF46548">
    <property type="entry name" value="alpha-helical ferredoxin"/>
    <property type="match status" value="2"/>
</dbReference>
<evidence type="ECO:0000313" key="6">
    <source>
        <dbReference type="Proteomes" id="UP000248706"/>
    </source>
</evidence>
<dbReference type="Pfam" id="PF07992">
    <property type="entry name" value="Pyr_redox_2"/>
    <property type="match status" value="1"/>
</dbReference>
<keyword evidence="6" id="KW-1185">Reference proteome</keyword>
<organism evidence="5 6">
    <name type="scientific">Thermogemmatispora tikiterensis</name>
    <dbReference type="NCBI Taxonomy" id="1825093"/>
    <lineage>
        <taxon>Bacteria</taxon>
        <taxon>Bacillati</taxon>
        <taxon>Chloroflexota</taxon>
        <taxon>Ktedonobacteria</taxon>
        <taxon>Thermogemmatisporales</taxon>
        <taxon>Thermogemmatisporaceae</taxon>
        <taxon>Thermogemmatispora</taxon>
    </lineage>
</organism>
<keyword evidence="3" id="KW-0411">Iron-sulfur</keyword>
<dbReference type="PANTHER" id="PTHR42783:SF3">
    <property type="entry name" value="GLUTAMATE SYNTHASE [NADPH] SMALL CHAIN-RELATED"/>
    <property type="match status" value="1"/>
</dbReference>
<dbReference type="GO" id="GO:0016491">
    <property type="term" value="F:oxidoreductase activity"/>
    <property type="evidence" value="ECO:0007669"/>
    <property type="project" value="InterPro"/>
</dbReference>
<evidence type="ECO:0000313" key="5">
    <source>
        <dbReference type="EMBL" id="RAQ97445.1"/>
    </source>
</evidence>
<protein>
    <recommendedName>
        <fullName evidence="4">4Fe-4S ferredoxin-type domain-containing protein</fullName>
    </recommendedName>
</protein>
<dbReference type="Proteomes" id="UP000248706">
    <property type="component" value="Unassembled WGS sequence"/>
</dbReference>
<comment type="caution">
    <text evidence="5">The sequence shown here is derived from an EMBL/GenBank/DDBJ whole genome shotgun (WGS) entry which is preliminary data.</text>
</comment>
<evidence type="ECO:0000256" key="3">
    <source>
        <dbReference type="ARBA" id="ARBA00023014"/>
    </source>
</evidence>
<dbReference type="InterPro" id="IPR009051">
    <property type="entry name" value="Helical_ferredxn"/>
</dbReference>
<dbReference type="PROSITE" id="PS51379">
    <property type="entry name" value="4FE4S_FER_2"/>
    <property type="match status" value="2"/>
</dbReference>
<accession>A0A328VTK3</accession>
<reference evidence="5 6" key="1">
    <citation type="submission" date="2016-08" db="EMBL/GenBank/DDBJ databases">
        <title>Analysis of Carbohydrate Active Enzymes in Thermogemmatispora T81 Reveals Carbohydrate Degradation Ability.</title>
        <authorList>
            <person name="Tomazini A."/>
            <person name="Lal S."/>
            <person name="Stott M."/>
            <person name="Henrissat B."/>
            <person name="Polikarpov I."/>
            <person name="Sparling R."/>
            <person name="Levin D.B."/>
        </authorList>
    </citation>
    <scope>NUCLEOTIDE SEQUENCE [LARGE SCALE GENOMIC DNA]</scope>
    <source>
        <strain evidence="5 6">T81</strain>
    </source>
</reference>
<sequence length="610" mass="67889">MIDPDRELEPRYQSFLASPDWYQTNIPCQVGCPAHTDVSTYIGLISQARFDEAYLLNRKANVVPGVLGRTCARPCEPVCRRNKIDGKPIAICWLKRAAADHRQFRHRAERPPITRDKKVAIVGAGAAGLACARDLREMGYPVTIYEADPVAGGVMVNGIPIWRLPRSVTYEECNEYMDDLGVEVVYNTRVGRDIQLTDLLKQYDAVFLAAGCYISNPITGPDGKVVPGADLVGVMNGIEFLAKTNYGEPVFVGKRVVVLGSGFTAMDCCRTAIRFGAEKVYVMYRRSKEEQPADEYEVDEAIRENVEFQYLVTQTEILSKDGVHVSGIKFVRNKLGDPDSSGRRRPIPIPGSEFVLDDIDMVIAAFGQYSDSSWIPAKELNLEVNRRTGVPLIDRETWMTSYPGLFAGGDFTEGSRNLISAIADGRDAAIAINRYLGGQDKPAEPPEEIELPDYRRGMVDDYESIPHENIPSLPVKERYSYTRETETGYTPEQAVIQARRCLQCQLNIMIDPSICILCSGCVDICPYDCISMEGLSRVVKGDPLHQLAETWQGGADMIIDEEKCIRCGLCIVRCPTDAISMVQFEVASPNDRWTVSKIPVLNRGQANARR</sequence>
<dbReference type="SUPFAM" id="SSF51971">
    <property type="entry name" value="Nucleotide-binding domain"/>
    <property type="match status" value="1"/>
</dbReference>
<dbReference type="Gene3D" id="3.30.70.3270">
    <property type="match status" value="1"/>
</dbReference>
<keyword evidence="1" id="KW-0479">Metal-binding</keyword>
<dbReference type="OrthoDB" id="9803192at2"/>
<dbReference type="Gene3D" id="1.10.1060.10">
    <property type="entry name" value="Alpha-helical ferredoxin"/>
    <property type="match status" value="1"/>
</dbReference>
<evidence type="ECO:0000256" key="2">
    <source>
        <dbReference type="ARBA" id="ARBA00023004"/>
    </source>
</evidence>
<dbReference type="GO" id="GO:0046872">
    <property type="term" value="F:metal ion binding"/>
    <property type="evidence" value="ECO:0007669"/>
    <property type="project" value="UniProtKB-KW"/>
</dbReference>
<dbReference type="InterPro" id="IPR017900">
    <property type="entry name" value="4Fe4S_Fe_S_CS"/>
</dbReference>
<dbReference type="RefSeq" id="WP_112431813.1">
    <property type="nucleotide sequence ID" value="NZ_MCIF01000002.1"/>
</dbReference>
<proteinExistence type="predicted"/>
<dbReference type="InterPro" id="IPR017896">
    <property type="entry name" value="4Fe4S_Fe-S-bd"/>
</dbReference>
<dbReference type="Gene3D" id="3.50.50.60">
    <property type="entry name" value="FAD/NAD(P)-binding domain"/>
    <property type="match status" value="3"/>
</dbReference>
<dbReference type="InterPro" id="IPR028261">
    <property type="entry name" value="DPD_II"/>
</dbReference>
<dbReference type="EMBL" id="MCIF01000002">
    <property type="protein sequence ID" value="RAQ97445.1"/>
    <property type="molecule type" value="Genomic_DNA"/>
</dbReference>
<evidence type="ECO:0000256" key="1">
    <source>
        <dbReference type="ARBA" id="ARBA00022723"/>
    </source>
</evidence>
<name>A0A328VTK3_9CHLR</name>
<feature type="domain" description="4Fe-4S ferredoxin-type" evidence="4">
    <location>
        <begin position="555"/>
        <end position="584"/>
    </location>
</feature>
<dbReference type="GO" id="GO:0051536">
    <property type="term" value="F:iron-sulfur cluster binding"/>
    <property type="evidence" value="ECO:0007669"/>
    <property type="project" value="UniProtKB-KW"/>
</dbReference>
<dbReference type="Pfam" id="PF12838">
    <property type="entry name" value="Fer4_7"/>
    <property type="match status" value="1"/>
</dbReference>
<dbReference type="InterPro" id="IPR036188">
    <property type="entry name" value="FAD/NAD-bd_sf"/>
</dbReference>
<evidence type="ECO:0000259" key="4">
    <source>
        <dbReference type="PROSITE" id="PS51379"/>
    </source>
</evidence>
<dbReference type="AlphaFoldDB" id="A0A328VTK3"/>